<feature type="compositionally biased region" description="Basic residues" evidence="2">
    <location>
        <begin position="371"/>
        <end position="380"/>
    </location>
</feature>
<dbReference type="GO" id="GO:0008270">
    <property type="term" value="F:zinc ion binding"/>
    <property type="evidence" value="ECO:0007669"/>
    <property type="project" value="UniProtKB-KW"/>
</dbReference>
<evidence type="ECO:0000259" key="3">
    <source>
        <dbReference type="PROSITE" id="PS50089"/>
    </source>
</evidence>
<evidence type="ECO:0000256" key="1">
    <source>
        <dbReference type="PROSITE-ProRule" id="PRU00175"/>
    </source>
</evidence>
<dbReference type="InterPro" id="IPR001841">
    <property type="entry name" value="Znf_RING"/>
</dbReference>
<dbReference type="Gene3D" id="3.30.40.10">
    <property type="entry name" value="Zinc/RING finger domain, C3HC4 (zinc finger)"/>
    <property type="match status" value="1"/>
</dbReference>
<dbReference type="SMART" id="SM00184">
    <property type="entry name" value="RING"/>
    <property type="match status" value="1"/>
</dbReference>
<proteinExistence type="predicted"/>
<keyword evidence="1" id="KW-0479">Metal-binding</keyword>
<gene>
    <name evidence="4" type="ORF">ALAG00032_LOCUS6095</name>
</gene>
<evidence type="ECO:0000256" key="2">
    <source>
        <dbReference type="SAM" id="MobiDB-lite"/>
    </source>
</evidence>
<dbReference type="CDD" id="cd16448">
    <property type="entry name" value="RING-H2"/>
    <property type="match status" value="1"/>
</dbReference>
<reference evidence="4" key="1">
    <citation type="submission" date="2021-01" db="EMBL/GenBank/DDBJ databases">
        <authorList>
            <person name="Corre E."/>
            <person name="Pelletier E."/>
            <person name="Niang G."/>
            <person name="Scheremetjew M."/>
            <person name="Finn R."/>
            <person name="Kale V."/>
            <person name="Holt S."/>
            <person name="Cochrane G."/>
            <person name="Meng A."/>
            <person name="Brown T."/>
            <person name="Cohen L."/>
        </authorList>
    </citation>
    <scope>NUCLEOTIDE SEQUENCE</scope>
    <source>
        <strain evidence="4">CCMP1510</strain>
    </source>
</reference>
<organism evidence="4">
    <name type="scientific">Aureoumbra lagunensis</name>
    <dbReference type="NCBI Taxonomy" id="44058"/>
    <lineage>
        <taxon>Eukaryota</taxon>
        <taxon>Sar</taxon>
        <taxon>Stramenopiles</taxon>
        <taxon>Ochrophyta</taxon>
        <taxon>Pelagophyceae</taxon>
        <taxon>Pelagomonadales</taxon>
        <taxon>Aureoumbra</taxon>
    </lineage>
</organism>
<keyword evidence="1" id="KW-0862">Zinc</keyword>
<protein>
    <recommendedName>
        <fullName evidence="3">RING-type domain-containing protein</fullName>
    </recommendedName>
</protein>
<accession>A0A7S3JWI7</accession>
<feature type="compositionally biased region" description="Basic and acidic residues" evidence="2">
    <location>
        <begin position="403"/>
        <end position="412"/>
    </location>
</feature>
<name>A0A7S3JWI7_9STRA</name>
<dbReference type="EMBL" id="HBIJ01008626">
    <property type="protein sequence ID" value="CAE0365353.1"/>
    <property type="molecule type" value="Transcribed_RNA"/>
</dbReference>
<dbReference type="InterPro" id="IPR013083">
    <property type="entry name" value="Znf_RING/FYVE/PHD"/>
</dbReference>
<feature type="domain" description="RING-type" evidence="3">
    <location>
        <begin position="460"/>
        <end position="519"/>
    </location>
</feature>
<feature type="region of interest" description="Disordered" evidence="2">
    <location>
        <begin position="353"/>
        <end position="412"/>
    </location>
</feature>
<sequence length="534" mass="60722">MTTFEEVRTKKKKAARKWWHSLPSSDQDPISLEPLRRLAIEPFVLEEGEHTYRFDGRILAAYLVSSQRFVNPLTRKPLSLEQCAKLDEHLAKYRVRTQSVARAWELCRDLGPSSEREALRAEANAVMQALFVPAGSGLSLRAGLDEEQAQQELLEEQRGGGGIFISSNTQLPNRMEAAVHSFPSLPEPESRLSQDSWTPALHGRRREITHPNSNDIANREATLLAEEKLAKERTQRSQRAAKLADAFGVLRDTVYDEDRWPAELLRWARGDDGESISIEALKRIERKLEDVVRYGKPTDLPPIRDPRQRRRLQDLVDFYCLSSDEFEAGVDARGSKYLRVRISRQRFRNQARIPTPLLSASLHKVPPPQLKPRHQTKTSSRRTTSNNRARSSGTVSGTSNYHPSRDNDIHELPEPSKNVWALLDDNDDEFDQDEATAIDNTNNTTSPRKASTFQSTADECPICLCAWGSEDTVTLQCGHKYHSECLGNWHRMVVEHQPPEDTHLRFEHVLQTTICPSCRQAHPLSAVQLPARRC</sequence>
<keyword evidence="1" id="KW-0863">Zinc-finger</keyword>
<dbReference type="SUPFAM" id="SSF57850">
    <property type="entry name" value="RING/U-box"/>
    <property type="match status" value="1"/>
</dbReference>
<dbReference type="PROSITE" id="PS50089">
    <property type="entry name" value="ZF_RING_2"/>
    <property type="match status" value="1"/>
</dbReference>
<feature type="compositionally biased region" description="Low complexity" evidence="2">
    <location>
        <begin position="381"/>
        <end position="394"/>
    </location>
</feature>
<evidence type="ECO:0000313" key="4">
    <source>
        <dbReference type="EMBL" id="CAE0365353.1"/>
    </source>
</evidence>
<dbReference type="AlphaFoldDB" id="A0A7S3JWI7"/>